<dbReference type="Pfam" id="PF25088">
    <property type="entry name" value="GPKOW_C"/>
    <property type="match status" value="1"/>
</dbReference>
<evidence type="ECO:0000256" key="2">
    <source>
        <dbReference type="ARBA" id="ARBA00022737"/>
    </source>
</evidence>
<organism evidence="6 7">
    <name type="scientific">Galendromus occidentalis</name>
    <name type="common">western predatory mite</name>
    <dbReference type="NCBI Taxonomy" id="34638"/>
    <lineage>
        <taxon>Eukaryota</taxon>
        <taxon>Metazoa</taxon>
        <taxon>Ecdysozoa</taxon>
        <taxon>Arthropoda</taxon>
        <taxon>Chelicerata</taxon>
        <taxon>Arachnida</taxon>
        <taxon>Acari</taxon>
        <taxon>Parasitiformes</taxon>
        <taxon>Mesostigmata</taxon>
        <taxon>Gamasina</taxon>
        <taxon>Phytoseioidea</taxon>
        <taxon>Phytoseiidae</taxon>
        <taxon>Typhlodrominae</taxon>
        <taxon>Galendromus</taxon>
    </lineage>
</organism>
<evidence type="ECO:0000313" key="7">
    <source>
        <dbReference type="RefSeq" id="XP_003738709.1"/>
    </source>
</evidence>
<feature type="region of interest" description="Disordered" evidence="4">
    <location>
        <begin position="90"/>
        <end position="127"/>
    </location>
</feature>
<feature type="compositionally biased region" description="Basic and acidic residues" evidence="4">
    <location>
        <begin position="98"/>
        <end position="108"/>
    </location>
</feature>
<evidence type="ECO:0000256" key="4">
    <source>
        <dbReference type="SAM" id="MobiDB-lite"/>
    </source>
</evidence>
<dbReference type="PANTHER" id="PTHR15818">
    <property type="entry name" value="G PATCH AND KOW-CONTAINING"/>
    <property type="match status" value="1"/>
</dbReference>
<dbReference type="GeneID" id="100907546"/>
<dbReference type="AlphaFoldDB" id="A0AAJ6QNB6"/>
<dbReference type="InterPro" id="IPR045166">
    <property type="entry name" value="Spp2-like"/>
</dbReference>
<dbReference type="CDD" id="cd13153">
    <property type="entry name" value="KOW_GPKOW_B"/>
    <property type="match status" value="1"/>
</dbReference>
<feature type="compositionally biased region" description="Low complexity" evidence="4">
    <location>
        <begin position="110"/>
        <end position="121"/>
    </location>
</feature>
<dbReference type="GO" id="GO:0000398">
    <property type="term" value="P:mRNA splicing, via spliceosome"/>
    <property type="evidence" value="ECO:0007669"/>
    <property type="project" value="InterPro"/>
</dbReference>
<dbReference type="GO" id="GO:0005681">
    <property type="term" value="C:spliceosomal complex"/>
    <property type="evidence" value="ECO:0007669"/>
    <property type="project" value="TreeGrafter"/>
</dbReference>
<reference evidence="7" key="1">
    <citation type="submission" date="2025-08" db="UniProtKB">
        <authorList>
            <consortium name="RefSeq"/>
        </authorList>
    </citation>
    <scope>IDENTIFICATION</scope>
</reference>
<dbReference type="PANTHER" id="PTHR15818:SF2">
    <property type="entry name" value="G-PATCH DOMAIN AND KOW MOTIFS-CONTAINING PROTEIN"/>
    <property type="match status" value="1"/>
</dbReference>
<dbReference type="Proteomes" id="UP000694867">
    <property type="component" value="Unplaced"/>
</dbReference>
<dbReference type="InterPro" id="IPR041993">
    <property type="entry name" value="GPKOW_KOW1"/>
</dbReference>
<protein>
    <submittedName>
        <fullName evidence="7">G-patch domain and KOW motifs-containing protein</fullName>
    </submittedName>
</protein>
<keyword evidence="3" id="KW-0539">Nucleus</keyword>
<comment type="subcellular location">
    <subcellularLocation>
        <location evidence="1">Nucleus</location>
    </subcellularLocation>
</comment>
<feature type="domain" description="KOW" evidence="5">
    <location>
        <begin position="386"/>
        <end position="413"/>
    </location>
</feature>
<dbReference type="InterPro" id="IPR005824">
    <property type="entry name" value="KOW"/>
</dbReference>
<accession>A0AAJ6QNB6</accession>
<evidence type="ECO:0000256" key="3">
    <source>
        <dbReference type="ARBA" id="ARBA00023242"/>
    </source>
</evidence>
<name>A0AAJ6QNB6_9ACAR</name>
<dbReference type="RefSeq" id="XP_003738709.1">
    <property type="nucleotide sequence ID" value="XM_003738661.1"/>
</dbReference>
<keyword evidence="6" id="KW-1185">Reference proteome</keyword>
<dbReference type="Pfam" id="PF12656">
    <property type="entry name" value="G-patch_2"/>
    <property type="match status" value="1"/>
</dbReference>
<dbReference type="InterPro" id="IPR026822">
    <property type="entry name" value="Spp2/MOS2_G-patch"/>
</dbReference>
<dbReference type="KEGG" id="goe:100907546"/>
<evidence type="ECO:0000259" key="5">
    <source>
        <dbReference type="SMART" id="SM00739"/>
    </source>
</evidence>
<proteinExistence type="predicted"/>
<evidence type="ECO:0000256" key="1">
    <source>
        <dbReference type="ARBA" id="ARBA00004123"/>
    </source>
</evidence>
<sequence length="442" mass="50093">MERNSGTKNDTESKTFSLSLKGVSTKKSAFDKNLIRDREIIEETDYVTEVSDKTIKSTREAPKKKVFVIPAVKDNNVFQRKLELKYGSNVEGRKKKRLSEGAEPRIKQEPSSPSHDQSDPSGESLPQSATLEDYEQMPVEEFGMAMLRGMGFRPEHADEKEWPKPIEIKLRPKGLGLGAEVQTSMQKEHIEQSKKSNNSATPLIVKSGAYVKILRGAHEGKYGQVEGMDEDAARVHICLAISKEKVSCNEAFVAAVTKEEYNDRGKCLNKATYDDYKQKHDTKNQNDSKFEVSSLAQSDIGVKSKEKEKKKTPETAEKRPFIGYWLRSQIRARIIDEKFKKGKYVNEKVVIEDVLTRDTCLCRTDRGQLLEDVHMDMLETVLPRSNRQSEVPVVVVAGKFKGQMGHIVDRDKKGAQAFVQFESDNEIHKLSFDYICEYAGEL</sequence>
<gene>
    <name evidence="7" type="primary">LOC100907546</name>
</gene>
<keyword evidence="2" id="KW-0677">Repeat</keyword>
<dbReference type="InterPro" id="IPR041994">
    <property type="entry name" value="GPKOW_KOW2"/>
</dbReference>
<dbReference type="SMART" id="SM00739">
    <property type="entry name" value="KOW"/>
    <property type="match status" value="2"/>
</dbReference>
<evidence type="ECO:0000313" key="6">
    <source>
        <dbReference type="Proteomes" id="UP000694867"/>
    </source>
</evidence>
<dbReference type="CDD" id="cd13152">
    <property type="entry name" value="KOW_GPKOW_A"/>
    <property type="match status" value="1"/>
</dbReference>
<feature type="domain" description="KOW" evidence="5">
    <location>
        <begin position="204"/>
        <end position="231"/>
    </location>
</feature>